<dbReference type="InterPro" id="IPR049434">
    <property type="entry name" value="VPg"/>
</dbReference>
<dbReference type="InterPro" id="IPR004004">
    <property type="entry name" value="Helic/Pol/Pept_Calicivir-typ"/>
</dbReference>
<dbReference type="InterPro" id="IPR004005">
    <property type="entry name" value="Calicivirus_coat"/>
</dbReference>
<reference evidence="27" key="2">
    <citation type="journal article" date="2017" name="Virus Genes">
        <title>First complete genome sequences of genogroup V, genotype 3 porcine sapoviruses: common 5'-terminal genomic feature of sapoviruses.</title>
        <authorList>
            <person name="Oka T."/>
            <person name="Doan Y.H."/>
            <person name="Shimoike T."/>
            <person name="Haga K."/>
            <person name="Takizawa T."/>
        </authorList>
    </citation>
    <scope>NUCLEOTIDE SEQUENCE</scope>
    <source>
        <strain evidence="27">Swine/TYMPo31/08/JP</strain>
    </source>
</reference>
<dbReference type="GO" id="GO:0004197">
    <property type="term" value="F:cysteine-type endopeptidase activity"/>
    <property type="evidence" value="ECO:0007669"/>
    <property type="project" value="InterPro"/>
</dbReference>
<dbReference type="GO" id="GO:0030430">
    <property type="term" value="C:host cell cytoplasm"/>
    <property type="evidence" value="ECO:0007669"/>
    <property type="project" value="UniProtKB-SubCell"/>
</dbReference>
<sequence length="2296" mass="252454">MASKPFQPNGCDPHFEVTVLRKCYLRVSHREQFLPSSSMTDIIHYYKTHCPRRGRLYVEPYFSTEGILSKIFGSAGAPSLDSQAAFKELFNFDTDEQMPLSLEDLAKLQGELTSALETTNNPFVVKHGKPRVQALLSQLNNLVPRDVSEKEKARRAEFERQTAEAFAELPNDDTFTEDDWKPYWYAMWKRVVRGGRSYYHSIPKWTSFKTRMARATEPLRQVLAYAAQHFDNCLQLDPRVVAMNCVTALKPTVLMMIYQQHHNTPRGWLATLTALWEVFSPTFSHIEGFSATVTTMIGLVVNTLQKFFVKLCSHISGAQQPEGPTTTGWAVIVAGALALLMKLSCIPRVFKHWHTLLKLAGSITTVVGAGRAVDWVMSKVKEARHASMCKQFLSRVSALLEVHYSRTVTGVEENTELLKCFDQLVDEGEELVAELGGGSLSAIIRSGVETLQRVAAEVKSTIQLDNPRKVPVCVILCGPPGIGKTSLAYYLAKGYGKTSNFSLANDHHDGYTGNKVAIWDEFDTDRDGKFVEQMIALVNSQPCVLNCDRPENKGKLFTSDYIFCTTNYTTSVLPTNPRAGAFYRRVITVDVRAPEIEKWMEDHPGKTPPKSLFKADCSHLQLSLRPYLGYNPDGDTLPGKRVRPTSISISGLHDLMDKRFEEQSDEIRGLWITVPNRQVQQSLIAVKKFCTANQALCHVTSTPTSEVLQCATFSCVVVSHENPPPGIPLLHIKNAQLDINSNGGSPSSLSSSMLGLFITDQKVSSTLQRQIMYKVWAPFTLLQVEPLNTQQLPPVRRIVYADTPLDFLAGLRHHLGFSSIPGLWRAIRHLPDSNTMLNWIVDHLSQVRFPENPESTLFRTANGDVVFYTFGSFYALGTSARVPAVTGDTINPLPNIPTKMTWFETLRALCSSALRLFSTVAPFFLSIINLSYLTARGGLDEEGKGKTKHGRGARHQRGRATALNDDEYNEWMDLRRDWREDMTADQFLRLRDEAYEGIANERTQRYAAWLNVRNMRLGAGAYEHATIVGKGGVRNEIIRTEMLTAPKKGKWNRGADSNPFNYFDEAPTPLVEFTNEDCHVGWGVHVGNGRVVTVTHVATSATCADGVPFKIQDTDGETCFVLAPLGQRPHYQLGDGHPVYYTTRFHPVLVISEGQFDTPNTTVTGFHVRITNAYPTKKGDCGLPYFNAQRQVVGLHAAGSTDGSTKLVQRVKTTAEVGEHFTWKGLPVIRGADVGGLPTGTRYHRSPAWPDVGKDETHAPAPFGSGDKRFDFSQVEMLVNNLRPYLEVTPGIPPALLNRAVVHVRSYLESIIGSELSEPLSFSMAAALLEKSTSCGPHVAGLKGDYWDDELCQFTGNLRDHLETVWNAAMIGTPPAHDYKLALKDELRPIEKNLQGKRRLLWGADAGLTIVCCAALKPVAIRLQNVVPMTPVSVGVNMDSAHIEIMNESLKGRVLYALDYSKWDSTQSAAVTAASLEILSSFMSPCPLVSSAVEALKAPARGMVNDVIFVTRSGLPSGMPFTSVINSVNHMLYICAAILQAYESRNVPYSDNVFNVETIHTYGDDCLYGFTPATASLASTIIENLKSYGLKPTAADKTDSIAPVHTPVFLKRTFAMTQHGLRALLDQSSIIRQFYWVKAQRSCDVFSPPTIDVRARAAQLEVALAYASQHGHDFFERVVDIARQTSQTEGYVLVNTNYEQATACYNSWFIGGSQPEVPTTSEGYGLLVFEMEGNQAPNGPSQPKVNSQPVAPSGTTGPLDAPLVPTNPEQPNPTAQRVELAVATGATTSNVPECVRSCFALLRTIPWNSRQPQGTLLTSVSLHPDINPYTKHLAQMFAGWGGAMDVRVTISGSGMFAGKIICGILPPGVDPTLVNDPGVLPHALVDARITEPACFNIPDIRPVDYHRTDGQEATATLGIWVLQPLVNPFSTEVVSTAWISLETRPGGDFDLCLMKPPGQVMENGASPATLLPRRLQRARGNRVGGHITGIVIVGTARQVNRHFTAIGTTFGWSTAPYEPMQCAFGSVHNGTENQPKVGYLWEVGADHRGPLFPNIPNHWPDFAINSEYSWPNTVRVPNNAIVGTLVSFTNDRDVSEDTVPTAFAVTMDTPSGSTNTRGVVREYFDASTMHLARVDGINQPSGWPTGADPGNGLFVPIWGHGQGSAINGKVTNMRGGNYVFGSSGQNNVALWIEQIFSDYPGTTTLYSSQLDTTATILQGGPVNIPENMMAVFNVSTNGADFQLGIRRDGYMVTSGTIGTQQELDADTTFTYIGLFSLSAALIGPHGNTGRARINWT</sequence>
<dbReference type="InterPro" id="IPR000317">
    <property type="entry name" value="Peptidase_C24"/>
</dbReference>
<keyword evidence="16" id="KW-0693">Viral RNA replication</keyword>
<evidence type="ECO:0000256" key="7">
    <source>
        <dbReference type="ARBA" id="ARBA00022561"/>
    </source>
</evidence>
<evidence type="ECO:0000256" key="5">
    <source>
        <dbReference type="ARBA" id="ARBA00022520"/>
    </source>
</evidence>
<feature type="domain" description="RdRp catalytic" evidence="24">
    <location>
        <begin position="1453"/>
        <end position="1578"/>
    </location>
</feature>
<evidence type="ECO:0000256" key="10">
    <source>
        <dbReference type="ARBA" id="ARBA00022695"/>
    </source>
</evidence>
<comment type="function">
    <text evidence="19">Displays NTPase activity, but no helicase activity. Induces the formation of convoluted membranes derived from the host ER. These remodeled membranes probably form the viral factories that contain the replication complex. Together with NS2 and NS4, initiates the formation of the replication complex.</text>
</comment>
<comment type="subcellular location">
    <subcellularLocation>
        <location evidence="1">Host cytoplasm</location>
    </subcellularLocation>
    <subcellularLocation>
        <location evidence="2">Virion</location>
    </subcellularLocation>
</comment>
<protein>
    <recommendedName>
        <fullName evidence="3">Genome polyprotein</fullName>
    </recommendedName>
</protein>
<dbReference type="InterPro" id="IPR001205">
    <property type="entry name" value="RNA-dir_pol_C"/>
</dbReference>
<dbReference type="Pfam" id="PF03510">
    <property type="entry name" value="Peptidase_C24"/>
    <property type="match status" value="1"/>
</dbReference>
<dbReference type="PROSITE" id="PS51218">
    <property type="entry name" value="SF3_HELICASE_2"/>
    <property type="match status" value="1"/>
</dbReference>
<dbReference type="InterPro" id="IPR043502">
    <property type="entry name" value="DNA/RNA_pol_sf"/>
</dbReference>
<dbReference type="Pfam" id="PF20915">
    <property type="entry name" value="VPg"/>
    <property type="match status" value="1"/>
</dbReference>
<keyword evidence="7" id="KW-0167">Capsid protein</keyword>
<keyword evidence="10" id="KW-0548">Nucleotidyltransferase</keyword>
<feature type="compositionally biased region" description="Polar residues" evidence="23">
    <location>
        <begin position="1735"/>
        <end position="1756"/>
    </location>
</feature>
<feature type="region of interest" description="Disordered" evidence="23">
    <location>
        <begin position="1732"/>
        <end position="1773"/>
    </location>
</feature>
<keyword evidence="6" id="KW-0597">Phosphoprotein</keyword>
<keyword evidence="9" id="KW-0808">Transferase</keyword>
<dbReference type="InterPro" id="IPR043128">
    <property type="entry name" value="Rev_trsase/Diguanyl_cyclase"/>
</dbReference>
<evidence type="ECO:0000256" key="13">
    <source>
        <dbReference type="ARBA" id="ARBA00022807"/>
    </source>
</evidence>
<dbReference type="GO" id="GO:0003968">
    <property type="term" value="F:RNA-directed RNA polymerase activity"/>
    <property type="evidence" value="ECO:0007669"/>
    <property type="project" value="UniProtKB-KW"/>
</dbReference>
<keyword evidence="15" id="KW-0946">Virion</keyword>
<evidence type="ECO:0000313" key="27">
    <source>
        <dbReference type="EMBL" id="BAI82419.2"/>
    </source>
</evidence>
<dbReference type="GO" id="GO:0003724">
    <property type="term" value="F:RNA helicase activity"/>
    <property type="evidence" value="ECO:0007669"/>
    <property type="project" value="InterPro"/>
</dbReference>
<comment type="function">
    <text evidence="18">Together with NTPase and NS4, initiates the formation of the replication complex. Induces the proliferation of the host smooth ER membranes forming long tubular structures. These remodeled membranes probably form the viral factories that contain the replication complex.</text>
</comment>
<feature type="domain" description="Peptidase C24" evidence="26">
    <location>
        <begin position="1066"/>
        <end position="1214"/>
    </location>
</feature>
<evidence type="ECO:0000256" key="1">
    <source>
        <dbReference type="ARBA" id="ARBA00004192"/>
    </source>
</evidence>
<evidence type="ECO:0000256" key="14">
    <source>
        <dbReference type="ARBA" id="ARBA00022840"/>
    </source>
</evidence>
<dbReference type="Pfam" id="PF00915">
    <property type="entry name" value="Calici_coat"/>
    <property type="match status" value="1"/>
</dbReference>
<evidence type="ECO:0000256" key="23">
    <source>
        <dbReference type="SAM" id="MobiDB-lite"/>
    </source>
</evidence>
<feature type="domain" description="SF3 helicase" evidence="25">
    <location>
        <begin position="451"/>
        <end position="606"/>
    </location>
</feature>
<evidence type="ECO:0000256" key="6">
    <source>
        <dbReference type="ARBA" id="ARBA00022553"/>
    </source>
</evidence>
<dbReference type="SUPFAM" id="SSF52540">
    <property type="entry name" value="P-loop containing nucleoside triphosphate hydrolases"/>
    <property type="match status" value="1"/>
</dbReference>
<dbReference type="InterPro" id="IPR033703">
    <property type="entry name" value="Rhv-like"/>
</dbReference>
<evidence type="ECO:0000256" key="2">
    <source>
        <dbReference type="ARBA" id="ARBA00004328"/>
    </source>
</evidence>
<keyword evidence="14" id="KW-0067">ATP-binding</keyword>
<feature type="region of interest" description="Disordered" evidence="23">
    <location>
        <begin position="1246"/>
        <end position="1265"/>
    </location>
</feature>
<organism evidence="27">
    <name type="scientific">Sapovirus swine/TYMPo31/08/JP</name>
    <dbReference type="NCBI Taxonomy" id="673806"/>
    <lineage>
        <taxon>Viruses</taxon>
        <taxon>Riboviria</taxon>
        <taxon>Orthornavirae</taxon>
        <taxon>Pisuviricota</taxon>
        <taxon>Pisoniviricetes</taxon>
        <taxon>Picornavirales</taxon>
        <taxon>Caliciviridae</taxon>
        <taxon>Sapovirus</taxon>
        <taxon>Sapovirus sapporoense</taxon>
        <taxon>Sapporo virus</taxon>
    </lineage>
</organism>
<dbReference type="InterPro" id="IPR014759">
    <property type="entry name" value="Helicase_SF3_ssRNA_vir"/>
</dbReference>
<dbReference type="CDD" id="cd00205">
    <property type="entry name" value="rhv_like"/>
    <property type="match status" value="1"/>
</dbReference>
<reference evidence="27" key="1">
    <citation type="journal article" date="2010" name="J. Clin. Microbiol.">
        <title>Frequent detection of noroviruses and sapoviruses in swine and high genetic diversity of porcine sapovirus in Japan during Fiscal Year 2008.</title>
        <authorList>
            <person name="Nakamura K."/>
            <person name="Saga Y."/>
            <person name="Iwai M."/>
            <person name="Obara M."/>
            <person name="Horimoto E."/>
            <person name="Hasegawa S."/>
            <person name="Kurata T."/>
            <person name="Okumura H."/>
            <person name="Nagoshi M."/>
            <person name="Takizawa T."/>
        </authorList>
    </citation>
    <scope>NUCLEOTIDE SEQUENCE</scope>
    <source>
        <strain evidence="27">Swine/TYMPo31/08/JP</strain>
    </source>
</reference>
<dbReference type="InterPro" id="IPR009003">
    <property type="entry name" value="Peptidase_S1_PA"/>
</dbReference>
<dbReference type="Pfam" id="PF00910">
    <property type="entry name" value="RNA_helicase"/>
    <property type="match status" value="1"/>
</dbReference>
<dbReference type="InterPro" id="IPR000605">
    <property type="entry name" value="Helicase_SF3_ssDNA/RNA_vir"/>
</dbReference>
<evidence type="ECO:0000259" key="26">
    <source>
        <dbReference type="PROSITE" id="PS51894"/>
    </source>
</evidence>
<dbReference type="CDD" id="cd23192">
    <property type="entry name" value="Caliciviridae_RdRp"/>
    <property type="match status" value="1"/>
</dbReference>
<dbReference type="InterPro" id="IPR003593">
    <property type="entry name" value="AAA+_ATPase"/>
</dbReference>
<dbReference type="GO" id="GO:0019028">
    <property type="term" value="C:viral capsid"/>
    <property type="evidence" value="ECO:0007669"/>
    <property type="project" value="UniProtKB-KW"/>
</dbReference>
<keyword evidence="13" id="KW-0788">Thiol protease</keyword>
<name>D4AHK9_9CALI</name>
<dbReference type="PROSITE" id="PS51894">
    <property type="entry name" value="CV_3CL_PRO"/>
    <property type="match status" value="1"/>
</dbReference>
<dbReference type="SUPFAM" id="SSF88633">
    <property type="entry name" value="Positive stranded ssRNA viruses"/>
    <property type="match status" value="1"/>
</dbReference>
<keyword evidence="11" id="KW-0547">Nucleotide-binding</keyword>
<dbReference type="Gene3D" id="3.30.70.270">
    <property type="match status" value="2"/>
</dbReference>
<proteinExistence type="predicted"/>
<dbReference type="Pfam" id="PF00680">
    <property type="entry name" value="RdRP_1"/>
    <property type="match status" value="1"/>
</dbReference>
<dbReference type="SMART" id="SM00382">
    <property type="entry name" value="AAA"/>
    <property type="match status" value="1"/>
</dbReference>
<accession>D4AHK9</accession>
<evidence type="ECO:0000256" key="15">
    <source>
        <dbReference type="ARBA" id="ARBA00022844"/>
    </source>
</evidence>
<keyword evidence="4" id="KW-0696">RNA-directed RNA polymerase</keyword>
<comment type="function">
    <text evidence="20">Viral genome-linked protein is covalently linked to the 5'-end of the positive-strand, negative-strand genomic RNAs and subgenomic RNA. Acts as a genome-linked replication primer. May recruit ribosome to viral RNA thereby promoting viral proteins translation. Interacts with host translation initiation complex to allow the translation of viral proteins.</text>
</comment>
<dbReference type="Gene3D" id="3.40.50.300">
    <property type="entry name" value="P-loop containing nucleotide triphosphate hydrolases"/>
    <property type="match status" value="1"/>
</dbReference>
<dbReference type="EMBL" id="AB521772">
    <property type="protein sequence ID" value="BAI82419.2"/>
    <property type="molecule type" value="Genomic_RNA"/>
</dbReference>
<keyword evidence="8" id="KW-0645">Protease</keyword>
<evidence type="ECO:0000256" key="11">
    <source>
        <dbReference type="ARBA" id="ARBA00022741"/>
    </source>
</evidence>
<evidence type="ECO:0000256" key="16">
    <source>
        <dbReference type="ARBA" id="ARBA00022953"/>
    </source>
</evidence>
<dbReference type="CDD" id="cd00009">
    <property type="entry name" value="AAA"/>
    <property type="match status" value="1"/>
</dbReference>
<dbReference type="GO" id="GO:0017111">
    <property type="term" value="F:ribonucleoside triphosphate phosphatase activity"/>
    <property type="evidence" value="ECO:0007669"/>
    <property type="project" value="UniProtKB-EC"/>
</dbReference>
<dbReference type="InterPro" id="IPR029053">
    <property type="entry name" value="Viral_coat"/>
</dbReference>
<evidence type="ECO:0000259" key="25">
    <source>
        <dbReference type="PROSITE" id="PS51218"/>
    </source>
</evidence>
<comment type="catalytic activity">
    <reaction evidence="22">
        <text>a ribonucleoside 5'-triphosphate + H2O = a ribonucleoside 5'-diphosphate + phosphate + H(+)</text>
        <dbReference type="Rhea" id="RHEA:23680"/>
        <dbReference type="ChEBI" id="CHEBI:15377"/>
        <dbReference type="ChEBI" id="CHEBI:15378"/>
        <dbReference type="ChEBI" id="CHEBI:43474"/>
        <dbReference type="ChEBI" id="CHEBI:57930"/>
        <dbReference type="ChEBI" id="CHEBI:61557"/>
        <dbReference type="EC" id="3.6.1.15"/>
    </reaction>
</comment>
<evidence type="ECO:0000256" key="21">
    <source>
        <dbReference type="ARBA" id="ARBA00046246"/>
    </source>
</evidence>
<evidence type="ECO:0000259" key="24">
    <source>
        <dbReference type="PROSITE" id="PS50507"/>
    </source>
</evidence>
<dbReference type="Gene3D" id="6.10.250.3230">
    <property type="match status" value="1"/>
</dbReference>
<dbReference type="GO" id="GO:0006351">
    <property type="term" value="P:DNA-templated transcription"/>
    <property type="evidence" value="ECO:0007669"/>
    <property type="project" value="InterPro"/>
</dbReference>
<comment type="function">
    <text evidence="21">Probable key protein responsible for the formation of membrane alterations by the virus. Induces the formation of convoluted membranes derived from the host ER. These remodeled membranes probably form the viral factories that contain the replication complex. Together with NS2 and NTPase, initiates the formation of the replication complex.</text>
</comment>
<dbReference type="PRINTS" id="PR00916">
    <property type="entry name" value="2CENDOPTASE"/>
</dbReference>
<evidence type="ECO:0000256" key="8">
    <source>
        <dbReference type="ARBA" id="ARBA00022670"/>
    </source>
</evidence>
<dbReference type="InterPro" id="IPR027417">
    <property type="entry name" value="P-loop_NTPase"/>
</dbReference>
<dbReference type="Gene3D" id="1.10.260.110">
    <property type="match status" value="1"/>
</dbReference>
<dbReference type="GO" id="GO:0003723">
    <property type="term" value="F:RNA binding"/>
    <property type="evidence" value="ECO:0007669"/>
    <property type="project" value="InterPro"/>
</dbReference>
<dbReference type="GO" id="GO:0005524">
    <property type="term" value="F:ATP binding"/>
    <property type="evidence" value="ECO:0007669"/>
    <property type="project" value="UniProtKB-KW"/>
</dbReference>
<dbReference type="GO" id="GO:0039694">
    <property type="term" value="P:viral RNA genome replication"/>
    <property type="evidence" value="ECO:0007669"/>
    <property type="project" value="InterPro"/>
</dbReference>
<evidence type="ECO:0000256" key="3">
    <source>
        <dbReference type="ARBA" id="ARBA00020107"/>
    </source>
</evidence>
<evidence type="ECO:0000256" key="22">
    <source>
        <dbReference type="ARBA" id="ARBA00047631"/>
    </source>
</evidence>
<evidence type="ECO:0000256" key="17">
    <source>
        <dbReference type="ARBA" id="ARBA00023200"/>
    </source>
</evidence>
<evidence type="ECO:0000256" key="18">
    <source>
        <dbReference type="ARBA" id="ARBA00045264"/>
    </source>
</evidence>
<dbReference type="SUPFAM" id="SSF56672">
    <property type="entry name" value="DNA/RNA polymerases"/>
    <property type="match status" value="1"/>
</dbReference>
<evidence type="ECO:0000256" key="12">
    <source>
        <dbReference type="ARBA" id="ARBA00022801"/>
    </source>
</evidence>
<keyword evidence="12" id="KW-0378">Hydrolase</keyword>
<dbReference type="SUPFAM" id="SSF50494">
    <property type="entry name" value="Trypsin-like serine proteases"/>
    <property type="match status" value="1"/>
</dbReference>
<keyword evidence="17" id="KW-1035">Host cytoplasm</keyword>
<dbReference type="Gene3D" id="1.20.960.20">
    <property type="match status" value="1"/>
</dbReference>
<keyword evidence="5" id="KW-0191">Covalent protein-RNA linkage</keyword>
<evidence type="ECO:0000256" key="19">
    <source>
        <dbReference type="ARBA" id="ARBA00045380"/>
    </source>
</evidence>
<evidence type="ECO:0000256" key="4">
    <source>
        <dbReference type="ARBA" id="ARBA00022484"/>
    </source>
</evidence>
<evidence type="ECO:0000256" key="20">
    <source>
        <dbReference type="ARBA" id="ARBA00046180"/>
    </source>
</evidence>
<dbReference type="InterPro" id="IPR007094">
    <property type="entry name" value="RNA-dir_pol_PSvirus"/>
</dbReference>
<dbReference type="PROSITE" id="PS50507">
    <property type="entry name" value="RDRP_SSRNA_POS"/>
    <property type="match status" value="1"/>
</dbReference>
<dbReference type="GO" id="GO:0006508">
    <property type="term" value="P:proteolysis"/>
    <property type="evidence" value="ECO:0007669"/>
    <property type="project" value="UniProtKB-KW"/>
</dbReference>
<evidence type="ECO:0000256" key="9">
    <source>
        <dbReference type="ARBA" id="ARBA00022679"/>
    </source>
</evidence>
<dbReference type="PRINTS" id="PR00918">
    <property type="entry name" value="CALICVIRUSNS"/>
</dbReference>
<dbReference type="Gene3D" id="2.60.120.20">
    <property type="match status" value="1"/>
</dbReference>